<dbReference type="OrthoDB" id="8480302at2"/>
<keyword evidence="2" id="KW-1185">Reference proteome</keyword>
<comment type="caution">
    <text evidence="1">The sequence shown here is derived from an EMBL/GenBank/DDBJ whole genome shotgun (WGS) entry which is preliminary data.</text>
</comment>
<dbReference type="AlphaFoldDB" id="A0A3R9MUW0"/>
<gene>
    <name evidence="1" type="ORF">EJA19_00320</name>
</gene>
<dbReference type="EMBL" id="RWBG01000001">
    <property type="protein sequence ID" value="RSK41352.1"/>
    <property type="molecule type" value="Genomic_DNA"/>
</dbReference>
<reference evidence="1 2" key="1">
    <citation type="submission" date="2018-12" db="EMBL/GenBank/DDBJ databases">
        <title>Mangrovimonas spongiae sp. nov., a novel member of the genus Mangrovimonas isolated from marine sponge.</title>
        <authorList>
            <person name="Zhuang L."/>
            <person name="Luo L."/>
        </authorList>
    </citation>
    <scope>NUCLEOTIDE SEQUENCE [LARGE SCALE GENOMIC DNA]</scope>
    <source>
        <strain evidence="1 2">HN-E26</strain>
    </source>
</reference>
<dbReference type="RefSeq" id="WP_125466349.1">
    <property type="nucleotide sequence ID" value="NZ_RWBG01000001.1"/>
</dbReference>
<proteinExistence type="predicted"/>
<evidence type="ECO:0000313" key="2">
    <source>
        <dbReference type="Proteomes" id="UP000270620"/>
    </source>
</evidence>
<protein>
    <recommendedName>
        <fullName evidence="3">DUF2007 domain-containing protein</fullName>
    </recommendedName>
</protein>
<evidence type="ECO:0008006" key="3">
    <source>
        <dbReference type="Google" id="ProtNLM"/>
    </source>
</evidence>
<accession>A0A3R9MUW0</accession>
<name>A0A3R9MUW0_9FLAO</name>
<organism evidence="1 2">
    <name type="scientific">Mangrovimonas spongiae</name>
    <dbReference type="NCBI Taxonomy" id="2494697"/>
    <lineage>
        <taxon>Bacteria</taxon>
        <taxon>Pseudomonadati</taxon>
        <taxon>Bacteroidota</taxon>
        <taxon>Flavobacteriia</taxon>
        <taxon>Flavobacteriales</taxon>
        <taxon>Flavobacteriaceae</taxon>
        <taxon>Mangrovimonas</taxon>
    </lineage>
</organism>
<dbReference type="Proteomes" id="UP000270620">
    <property type="component" value="Unassembled WGS sequence"/>
</dbReference>
<sequence length="141" mass="15783">MTTFVTVSTYMFPHELAIDRSKLESFGIECFVKDEFTIQTHNFLSNALGGVKLQVKQHDYDAALKILNDKPDLQTEYSHSSITCPNCGSGNIKGVGFNGKVSLVLWIIIGIPIPIFSSKFYCFSCHQNHTINKDMSCNGRK</sequence>
<evidence type="ECO:0000313" key="1">
    <source>
        <dbReference type="EMBL" id="RSK41352.1"/>
    </source>
</evidence>